<dbReference type="Proteomes" id="UP001596978">
    <property type="component" value="Unassembled WGS sequence"/>
</dbReference>
<dbReference type="EMBL" id="JBHTJH010000004">
    <property type="protein sequence ID" value="MFD0861711.1"/>
    <property type="molecule type" value="Genomic_DNA"/>
</dbReference>
<accession>A0ABW3CVG4</accession>
<proteinExistence type="predicted"/>
<evidence type="ECO:0000259" key="1">
    <source>
        <dbReference type="Pfam" id="PF14065"/>
    </source>
</evidence>
<gene>
    <name evidence="2" type="ORF">ACFQ1M_05800</name>
</gene>
<reference evidence="3" key="1">
    <citation type="journal article" date="2019" name="Int. J. Syst. Evol. Microbiol.">
        <title>The Global Catalogue of Microorganisms (GCM) 10K type strain sequencing project: providing services to taxonomists for standard genome sequencing and annotation.</title>
        <authorList>
            <consortium name="The Broad Institute Genomics Platform"/>
            <consortium name="The Broad Institute Genome Sequencing Center for Infectious Disease"/>
            <person name="Wu L."/>
            <person name="Ma J."/>
        </authorList>
    </citation>
    <scope>NUCLEOTIDE SEQUENCE [LARGE SCALE GENOMIC DNA]</scope>
    <source>
        <strain evidence="3">CCUG 62952</strain>
    </source>
</reference>
<evidence type="ECO:0000313" key="2">
    <source>
        <dbReference type="EMBL" id="MFD0861711.1"/>
    </source>
</evidence>
<feature type="domain" description="Pvc16 N-terminal" evidence="1">
    <location>
        <begin position="5"/>
        <end position="184"/>
    </location>
</feature>
<evidence type="ECO:0000313" key="3">
    <source>
        <dbReference type="Proteomes" id="UP001596978"/>
    </source>
</evidence>
<name>A0ABW3CVG4_9FLAO</name>
<comment type="caution">
    <text evidence="2">The sequence shown here is derived from an EMBL/GenBank/DDBJ whole genome shotgun (WGS) entry which is preliminary data.</text>
</comment>
<dbReference type="InterPro" id="IPR025351">
    <property type="entry name" value="Pvc16_N"/>
</dbReference>
<dbReference type="RefSeq" id="WP_386405240.1">
    <property type="nucleotide sequence ID" value="NZ_JBHTJH010000004.1"/>
</dbReference>
<dbReference type="Pfam" id="PF14065">
    <property type="entry name" value="Pvc16_N"/>
    <property type="match status" value="1"/>
</dbReference>
<keyword evidence="3" id="KW-1185">Reference proteome</keyword>
<organism evidence="2 3">
    <name type="scientific">Sungkyunkwania multivorans</name>
    <dbReference type="NCBI Taxonomy" id="1173618"/>
    <lineage>
        <taxon>Bacteria</taxon>
        <taxon>Pseudomonadati</taxon>
        <taxon>Bacteroidota</taxon>
        <taxon>Flavobacteriia</taxon>
        <taxon>Flavobacteriales</taxon>
        <taxon>Flavobacteriaceae</taxon>
        <taxon>Sungkyunkwania</taxon>
    </lineage>
</organism>
<sequence length="195" mass="22344">MIFEVLHILTKQVNDYLEAEGMQTPVVLDNIAFVDSHEPNSPLKDAVALSLINIEEEVTLKNHFNRQVSNDSVTYKNPIIYLNLYLLFAANRDTYTISLRNISKISEFFQGKKVFTQNNTTYNRNDIDLSGISNFKFTVELYTPTFEEMNFVWSTLGGKQLPSLLYKLSLVEIERDVTSKKGVVITGLPRNINRN</sequence>
<protein>
    <submittedName>
        <fullName evidence="2">DUF4255 domain-containing protein</fullName>
    </submittedName>
</protein>